<dbReference type="RefSeq" id="WP_195899021.1">
    <property type="nucleotide sequence ID" value="NZ_JADOGI010000111.1"/>
</dbReference>
<comment type="caution">
    <text evidence="1">The sequence shown here is derived from an EMBL/GenBank/DDBJ whole genome shotgun (WGS) entry which is preliminary data.</text>
</comment>
<organism evidence="1 2">
    <name type="scientific">Nonomuraea cypriaca</name>
    <dbReference type="NCBI Taxonomy" id="1187855"/>
    <lineage>
        <taxon>Bacteria</taxon>
        <taxon>Bacillati</taxon>
        <taxon>Actinomycetota</taxon>
        <taxon>Actinomycetes</taxon>
        <taxon>Streptosporangiales</taxon>
        <taxon>Streptosporangiaceae</taxon>
        <taxon>Nonomuraea</taxon>
    </lineage>
</organism>
<gene>
    <name evidence="1" type="ORF">ITP53_31075</name>
</gene>
<dbReference type="EMBL" id="JADOGI010000111">
    <property type="protein sequence ID" value="MBF8190094.1"/>
    <property type="molecule type" value="Genomic_DNA"/>
</dbReference>
<sequence>MSRYDPVKQVALLACLTHTARMRARDDLAEMLCKRMASHVKRAKAELEEIGARRRATSERLIGTYHQMLERLDPGSETSAAGREAVARAMEAVTSCAGNAGQVQALGEVLSALVVQAHGMQEVRAAVEQACGFAAQLADIEEVAAFHGDAHELLVYRFFEKDRPAL</sequence>
<protein>
    <submittedName>
        <fullName evidence="1">Uncharacterized protein</fullName>
    </submittedName>
</protein>
<dbReference type="Proteomes" id="UP000605361">
    <property type="component" value="Unassembled WGS sequence"/>
</dbReference>
<dbReference type="AlphaFoldDB" id="A0A931AGY7"/>
<evidence type="ECO:0000313" key="2">
    <source>
        <dbReference type="Proteomes" id="UP000605361"/>
    </source>
</evidence>
<reference evidence="1" key="1">
    <citation type="submission" date="2020-11" db="EMBL/GenBank/DDBJ databases">
        <title>Whole-genome analyses of Nonomuraea sp. K274.</title>
        <authorList>
            <person name="Veyisoglu A."/>
        </authorList>
    </citation>
    <scope>NUCLEOTIDE SEQUENCE</scope>
    <source>
        <strain evidence="1">K274</strain>
    </source>
</reference>
<accession>A0A931AGY7</accession>
<proteinExistence type="predicted"/>
<keyword evidence="2" id="KW-1185">Reference proteome</keyword>
<name>A0A931AGY7_9ACTN</name>
<evidence type="ECO:0000313" key="1">
    <source>
        <dbReference type="EMBL" id="MBF8190094.1"/>
    </source>
</evidence>